<name>W5Y2J1_9CORY</name>
<accession>W5Y2J1</accession>
<evidence type="ECO:0000256" key="8">
    <source>
        <dbReference type="HAMAP-Rule" id="MF_00101"/>
    </source>
</evidence>
<dbReference type="KEGG" id="cvt:B843_10430"/>
<evidence type="ECO:0000313" key="11">
    <source>
        <dbReference type="Proteomes" id="UP000019222"/>
    </source>
</evidence>
<proteinExistence type="inferred from homology"/>
<feature type="binding site" evidence="8">
    <location>
        <position position="8"/>
    </location>
    <ligand>
        <name>Mg(2+)</name>
        <dbReference type="ChEBI" id="CHEBI:18420"/>
    </ligand>
</feature>
<evidence type="ECO:0000256" key="2">
    <source>
        <dbReference type="ARBA" id="ARBA00022679"/>
    </source>
</evidence>
<dbReference type="RefSeq" id="WP_025253460.1">
    <property type="nucleotide sequence ID" value="NZ_CP004353.1"/>
</dbReference>
<evidence type="ECO:0000256" key="7">
    <source>
        <dbReference type="ARBA" id="ARBA00023160"/>
    </source>
</evidence>
<comment type="catalytic activity">
    <reaction evidence="8">
        <text>apo-[ACP] + CoA = holo-[ACP] + adenosine 3',5'-bisphosphate + H(+)</text>
        <dbReference type="Rhea" id="RHEA:12068"/>
        <dbReference type="Rhea" id="RHEA-COMP:9685"/>
        <dbReference type="Rhea" id="RHEA-COMP:9690"/>
        <dbReference type="ChEBI" id="CHEBI:15378"/>
        <dbReference type="ChEBI" id="CHEBI:29999"/>
        <dbReference type="ChEBI" id="CHEBI:57287"/>
        <dbReference type="ChEBI" id="CHEBI:58343"/>
        <dbReference type="ChEBI" id="CHEBI:64479"/>
        <dbReference type="EC" id="2.7.8.7"/>
    </reaction>
</comment>
<evidence type="ECO:0000256" key="6">
    <source>
        <dbReference type="ARBA" id="ARBA00023098"/>
    </source>
</evidence>
<evidence type="ECO:0000259" key="9">
    <source>
        <dbReference type="Pfam" id="PF01648"/>
    </source>
</evidence>
<keyword evidence="1 8" id="KW-0444">Lipid biosynthesis</keyword>
<dbReference type="InterPro" id="IPR002582">
    <property type="entry name" value="ACPS"/>
</dbReference>
<dbReference type="GO" id="GO:0005737">
    <property type="term" value="C:cytoplasm"/>
    <property type="evidence" value="ECO:0007669"/>
    <property type="project" value="UniProtKB-SubCell"/>
</dbReference>
<keyword evidence="4 8" id="KW-0276">Fatty acid metabolism</keyword>
<dbReference type="AlphaFoldDB" id="W5Y2J1"/>
<dbReference type="Gene3D" id="3.90.470.20">
    <property type="entry name" value="4'-phosphopantetheinyl transferase domain"/>
    <property type="match status" value="1"/>
</dbReference>
<keyword evidence="5 8" id="KW-0460">Magnesium</keyword>
<dbReference type="EC" id="2.7.8.7" evidence="8"/>
<keyword evidence="8" id="KW-0963">Cytoplasm</keyword>
<dbReference type="NCBIfam" id="NF000831">
    <property type="entry name" value="PRK00070.3-1"/>
    <property type="match status" value="1"/>
</dbReference>
<evidence type="ECO:0000256" key="3">
    <source>
        <dbReference type="ARBA" id="ARBA00022723"/>
    </source>
</evidence>
<dbReference type="HOGENOM" id="CLU_089696_2_0_11"/>
<dbReference type="NCBIfam" id="TIGR00556">
    <property type="entry name" value="pantethn_trn"/>
    <property type="match status" value="1"/>
</dbReference>
<evidence type="ECO:0000256" key="4">
    <source>
        <dbReference type="ARBA" id="ARBA00022832"/>
    </source>
</evidence>
<keyword evidence="6 8" id="KW-0443">Lipid metabolism</keyword>
<gene>
    <name evidence="8 10" type="primary">acpS</name>
    <name evidence="10" type="ORF">B843_10430</name>
</gene>
<reference evidence="10 11" key="1">
    <citation type="submission" date="2013-02" db="EMBL/GenBank/DDBJ databases">
        <title>The complete genome sequence of Corynebacterium vitaeruminis DSM 20294.</title>
        <authorList>
            <person name="Ruckert C."/>
            <person name="Albersmeier A."/>
            <person name="Kalinowski J."/>
        </authorList>
    </citation>
    <scope>NUCLEOTIDE SEQUENCE [LARGE SCALE GENOMIC DNA]</scope>
    <source>
        <strain evidence="11">ATCC 10234</strain>
    </source>
</reference>
<feature type="domain" description="4'-phosphopantetheinyl transferase" evidence="9">
    <location>
        <begin position="5"/>
        <end position="125"/>
    </location>
</feature>
<evidence type="ECO:0000313" key="10">
    <source>
        <dbReference type="EMBL" id="AHI23466.1"/>
    </source>
</evidence>
<comment type="subcellular location">
    <subcellularLocation>
        <location evidence="8">Cytoplasm</location>
    </subcellularLocation>
</comment>
<dbReference type="SUPFAM" id="SSF56214">
    <property type="entry name" value="4'-phosphopantetheinyl transferase"/>
    <property type="match status" value="1"/>
</dbReference>
<protein>
    <recommendedName>
        <fullName evidence="8">Holo-[acyl-carrier-protein] synthase</fullName>
        <shortName evidence="8">Holo-ACP synthase</shortName>
        <ecNumber evidence="8">2.7.8.7</ecNumber>
    </recommendedName>
    <alternativeName>
        <fullName evidence="8">4'-phosphopantetheinyl transferase AcpS</fullName>
    </alternativeName>
</protein>
<dbReference type="eggNOG" id="COG0736">
    <property type="taxonomic scope" value="Bacteria"/>
</dbReference>
<dbReference type="PATRIC" id="fig|1224164.3.peg.2098"/>
<dbReference type="GO" id="GO:0000287">
    <property type="term" value="F:magnesium ion binding"/>
    <property type="evidence" value="ECO:0007669"/>
    <property type="project" value="UniProtKB-UniRule"/>
</dbReference>
<feature type="binding site" evidence="8">
    <location>
        <position position="56"/>
    </location>
    <ligand>
        <name>Mg(2+)</name>
        <dbReference type="ChEBI" id="CHEBI:18420"/>
    </ligand>
</feature>
<dbReference type="Proteomes" id="UP000019222">
    <property type="component" value="Chromosome"/>
</dbReference>
<dbReference type="InterPro" id="IPR037143">
    <property type="entry name" value="4-PPantetheinyl_Trfase_dom_sf"/>
</dbReference>
<sequence>MSSFVGIDIVHIPTFAEQLALSGSRFADVFSPRELRVAGTKPNREEHLAGRWAAKEAFIKAWSQAYYGRPPLVEPDRVDWAEIEVVPDRWGRTLIMPRGVILETSGIEEVQVSVSHDGDYATAVCILERP</sequence>
<keyword evidence="7 8" id="KW-0275">Fatty acid biosynthesis</keyword>
<dbReference type="EMBL" id="CP004353">
    <property type="protein sequence ID" value="AHI23466.1"/>
    <property type="molecule type" value="Genomic_DNA"/>
</dbReference>
<dbReference type="GO" id="GO:0008897">
    <property type="term" value="F:holo-[acyl-carrier-protein] synthase activity"/>
    <property type="evidence" value="ECO:0007669"/>
    <property type="project" value="UniProtKB-UniRule"/>
</dbReference>
<keyword evidence="3 8" id="KW-0479">Metal-binding</keyword>
<keyword evidence="2 8" id="KW-0808">Transferase</keyword>
<dbReference type="HAMAP" id="MF_00101">
    <property type="entry name" value="AcpS"/>
    <property type="match status" value="1"/>
</dbReference>
<evidence type="ECO:0000256" key="5">
    <source>
        <dbReference type="ARBA" id="ARBA00022842"/>
    </source>
</evidence>
<dbReference type="InterPro" id="IPR008278">
    <property type="entry name" value="4-PPantetheinyl_Trfase_dom"/>
</dbReference>
<comment type="function">
    <text evidence="8">Transfers the 4'-phosphopantetheine moiety from coenzyme A to a Ser of acyl-carrier-protein.</text>
</comment>
<dbReference type="GO" id="GO:0006633">
    <property type="term" value="P:fatty acid biosynthetic process"/>
    <property type="evidence" value="ECO:0007669"/>
    <property type="project" value="UniProtKB-UniRule"/>
</dbReference>
<evidence type="ECO:0000256" key="1">
    <source>
        <dbReference type="ARBA" id="ARBA00022516"/>
    </source>
</evidence>
<keyword evidence="11" id="KW-1185">Reference proteome</keyword>
<dbReference type="Pfam" id="PF01648">
    <property type="entry name" value="ACPS"/>
    <property type="match status" value="1"/>
</dbReference>
<comment type="similarity">
    <text evidence="8">Belongs to the P-Pant transferase superfamily. AcpS family.</text>
</comment>
<organism evidence="10 11">
    <name type="scientific">Corynebacterium vitaeruminis DSM 20294</name>
    <dbReference type="NCBI Taxonomy" id="1224164"/>
    <lineage>
        <taxon>Bacteria</taxon>
        <taxon>Bacillati</taxon>
        <taxon>Actinomycetota</taxon>
        <taxon>Actinomycetes</taxon>
        <taxon>Mycobacteriales</taxon>
        <taxon>Corynebacteriaceae</taxon>
        <taxon>Corynebacterium</taxon>
    </lineage>
</organism>
<dbReference type="InterPro" id="IPR004568">
    <property type="entry name" value="Ppantetheine-prot_Trfase_dom"/>
</dbReference>
<dbReference type="STRING" id="1224164.B843_10430"/>
<comment type="cofactor">
    <cofactor evidence="8">
        <name>Mg(2+)</name>
        <dbReference type="ChEBI" id="CHEBI:18420"/>
    </cofactor>
</comment>